<keyword evidence="2 7" id="KW-0813">Transport</keyword>
<evidence type="ECO:0000256" key="5">
    <source>
        <dbReference type="ARBA" id="ARBA00022989"/>
    </source>
</evidence>
<accession>A0A0C7P431</accession>
<keyword evidence="3" id="KW-1003">Cell membrane</keyword>
<evidence type="ECO:0000256" key="6">
    <source>
        <dbReference type="ARBA" id="ARBA00023136"/>
    </source>
</evidence>
<dbReference type="PROSITE" id="PS50928">
    <property type="entry name" value="ABC_TM1"/>
    <property type="match status" value="1"/>
</dbReference>
<evidence type="ECO:0000256" key="7">
    <source>
        <dbReference type="RuleBase" id="RU363032"/>
    </source>
</evidence>
<protein>
    <submittedName>
        <fullName evidence="9">ABC transporter permease</fullName>
    </submittedName>
</protein>
<dbReference type="InterPro" id="IPR035906">
    <property type="entry name" value="MetI-like_sf"/>
</dbReference>
<dbReference type="STRING" id="1006576.DTL3_1335"/>
<evidence type="ECO:0000256" key="1">
    <source>
        <dbReference type="ARBA" id="ARBA00004651"/>
    </source>
</evidence>
<evidence type="ECO:0000259" key="8">
    <source>
        <dbReference type="PROSITE" id="PS50928"/>
    </source>
</evidence>
<comment type="similarity">
    <text evidence="7">Belongs to the binding-protein-dependent transport system permease family.</text>
</comment>
<feature type="transmembrane region" description="Helical" evidence="7">
    <location>
        <begin position="279"/>
        <end position="305"/>
    </location>
</feature>
<dbReference type="CDD" id="cd06261">
    <property type="entry name" value="TM_PBP2"/>
    <property type="match status" value="1"/>
</dbReference>
<dbReference type="GO" id="GO:0005886">
    <property type="term" value="C:plasma membrane"/>
    <property type="evidence" value="ECO:0007669"/>
    <property type="project" value="UniProtKB-SubCell"/>
</dbReference>
<evidence type="ECO:0000256" key="4">
    <source>
        <dbReference type="ARBA" id="ARBA00022692"/>
    </source>
</evidence>
<dbReference type="HOGENOM" id="CLU_036879_1_1_0"/>
<feature type="transmembrane region" description="Helical" evidence="7">
    <location>
        <begin position="232"/>
        <end position="259"/>
    </location>
</feature>
<dbReference type="Pfam" id="PF00528">
    <property type="entry name" value="BPD_transp_1"/>
    <property type="match status" value="1"/>
</dbReference>
<dbReference type="EMBL" id="LN824141">
    <property type="protein sequence ID" value="CEP78629.1"/>
    <property type="molecule type" value="Genomic_DNA"/>
</dbReference>
<feature type="transmembrane region" description="Helical" evidence="7">
    <location>
        <begin position="52"/>
        <end position="74"/>
    </location>
</feature>
<sequence length="312" mass="34529">MFIICLISFVIIELPPGDFITSYEMSLKQSGETIDQATLELLRARYGLDKPVVIRFFMWLGNLLKGDLGYSMLYQKPVSDLLGARLWWTVLISTLSTVFAWTFGFLLGVYSGTHQYSIGDYAFTVVGYLGVSIPNFLLALVLMWIAFSAFNVSLGGLFSPEYALSSWSLRKFLNLLQHLWIPIIVAGTDSMAGLIRVLRGNLLDEIDKPYVTAAKARGVPEKKVYWKYPLRVAMIPFLSTAGWTIPGIISGVVVTGIVLNLPTVGTLLLDSLKAQDMYLAGSLVLILSIFTVIGTVVSDILLAWADPRARLE</sequence>
<keyword evidence="4 7" id="KW-0812">Transmembrane</keyword>
<dbReference type="Proteomes" id="UP000032809">
    <property type="component" value="Chromosome I"/>
</dbReference>
<keyword evidence="10" id="KW-1185">Reference proteome</keyword>
<dbReference type="SUPFAM" id="SSF161098">
    <property type="entry name" value="MetI-like"/>
    <property type="match status" value="1"/>
</dbReference>
<dbReference type="PANTHER" id="PTHR30465:SF43">
    <property type="entry name" value="OLIGOPEPTIDE ABC TRANSPORTER, PERMEASE PROTEIN"/>
    <property type="match status" value="1"/>
</dbReference>
<feature type="transmembrane region" description="Helical" evidence="7">
    <location>
        <begin position="86"/>
        <end position="109"/>
    </location>
</feature>
<proteinExistence type="inferred from homology"/>
<evidence type="ECO:0000313" key="10">
    <source>
        <dbReference type="Proteomes" id="UP000032809"/>
    </source>
</evidence>
<dbReference type="AlphaFoldDB" id="A0A0C7P431"/>
<dbReference type="KEGG" id="dtn:DTL3_1335"/>
<dbReference type="GO" id="GO:0055085">
    <property type="term" value="P:transmembrane transport"/>
    <property type="evidence" value="ECO:0007669"/>
    <property type="project" value="InterPro"/>
</dbReference>
<gene>
    <name evidence="9" type="primary">dppB9</name>
    <name evidence="9" type="ORF">DTL3_1335</name>
</gene>
<evidence type="ECO:0000313" key="9">
    <source>
        <dbReference type="EMBL" id="CEP78629.1"/>
    </source>
</evidence>
<comment type="subcellular location">
    <subcellularLocation>
        <location evidence="1 7">Cell membrane</location>
        <topology evidence="1 7">Multi-pass membrane protein</topology>
    </subcellularLocation>
</comment>
<feature type="transmembrane region" description="Helical" evidence="7">
    <location>
        <begin position="179"/>
        <end position="198"/>
    </location>
</feature>
<evidence type="ECO:0000256" key="2">
    <source>
        <dbReference type="ARBA" id="ARBA00022448"/>
    </source>
</evidence>
<evidence type="ECO:0000256" key="3">
    <source>
        <dbReference type="ARBA" id="ARBA00022475"/>
    </source>
</evidence>
<dbReference type="Gene3D" id="1.10.3720.10">
    <property type="entry name" value="MetI-like"/>
    <property type="match status" value="1"/>
</dbReference>
<dbReference type="InterPro" id="IPR000515">
    <property type="entry name" value="MetI-like"/>
</dbReference>
<dbReference type="PANTHER" id="PTHR30465">
    <property type="entry name" value="INNER MEMBRANE ABC TRANSPORTER"/>
    <property type="match status" value="1"/>
</dbReference>
<feature type="transmembrane region" description="Helical" evidence="7">
    <location>
        <begin position="121"/>
        <end position="147"/>
    </location>
</feature>
<keyword evidence="5 7" id="KW-1133">Transmembrane helix</keyword>
<keyword evidence="6 7" id="KW-0472">Membrane</keyword>
<organism evidence="9 10">
    <name type="scientific">Defluviitoga tunisiensis</name>
    <dbReference type="NCBI Taxonomy" id="1006576"/>
    <lineage>
        <taxon>Bacteria</taxon>
        <taxon>Thermotogati</taxon>
        <taxon>Thermotogota</taxon>
        <taxon>Thermotogae</taxon>
        <taxon>Petrotogales</taxon>
        <taxon>Petrotogaceae</taxon>
        <taxon>Defluviitoga</taxon>
    </lineage>
</organism>
<dbReference type="PATRIC" id="fig|1006576.9.peg.1332"/>
<name>A0A0C7P431_DEFTU</name>
<feature type="domain" description="ABC transmembrane type-1" evidence="8">
    <location>
        <begin position="86"/>
        <end position="302"/>
    </location>
</feature>
<reference evidence="10" key="1">
    <citation type="submission" date="2014-11" db="EMBL/GenBank/DDBJ databases">
        <authorList>
            <person name="Wibberg D."/>
        </authorList>
    </citation>
    <scope>NUCLEOTIDE SEQUENCE [LARGE SCALE GENOMIC DNA]</scope>
    <source>
        <strain evidence="10">L3</strain>
    </source>
</reference>